<dbReference type="InterPro" id="IPR006674">
    <property type="entry name" value="HD_domain"/>
</dbReference>
<dbReference type="PROSITE" id="PS51831">
    <property type="entry name" value="HD"/>
    <property type="match status" value="1"/>
</dbReference>
<keyword evidence="3" id="KW-1185">Reference proteome</keyword>
<evidence type="ECO:0000259" key="1">
    <source>
        <dbReference type="PROSITE" id="PS51831"/>
    </source>
</evidence>
<feature type="domain" description="HD" evidence="1">
    <location>
        <begin position="29"/>
        <end position="130"/>
    </location>
</feature>
<dbReference type="Proteomes" id="UP000318017">
    <property type="component" value="Chromosome"/>
</dbReference>
<dbReference type="CDD" id="cd00077">
    <property type="entry name" value="HDc"/>
    <property type="match status" value="1"/>
</dbReference>
<dbReference type="KEGG" id="ahel:Q31a_30520"/>
<dbReference type="Gene3D" id="1.10.3210.50">
    <property type="match status" value="1"/>
</dbReference>
<dbReference type="EMBL" id="CP036298">
    <property type="protein sequence ID" value="QDV24731.1"/>
    <property type="molecule type" value="Genomic_DNA"/>
</dbReference>
<dbReference type="PANTHER" id="PTHR33594">
    <property type="entry name" value="SUPERFAMILY HYDROLASE, PUTATIVE (AFU_ORTHOLOGUE AFUA_1G03035)-RELATED"/>
    <property type="match status" value="1"/>
</dbReference>
<organism evidence="2 3">
    <name type="scientific">Aureliella helgolandensis</name>
    <dbReference type="NCBI Taxonomy" id="2527968"/>
    <lineage>
        <taxon>Bacteria</taxon>
        <taxon>Pseudomonadati</taxon>
        <taxon>Planctomycetota</taxon>
        <taxon>Planctomycetia</taxon>
        <taxon>Pirellulales</taxon>
        <taxon>Pirellulaceae</taxon>
        <taxon>Aureliella</taxon>
    </lineage>
</organism>
<dbReference type="InterPro" id="IPR003607">
    <property type="entry name" value="HD/PDEase_dom"/>
</dbReference>
<proteinExistence type="predicted"/>
<evidence type="ECO:0000313" key="3">
    <source>
        <dbReference type="Proteomes" id="UP000318017"/>
    </source>
</evidence>
<dbReference type="SUPFAM" id="SSF109604">
    <property type="entry name" value="HD-domain/PDEase-like"/>
    <property type="match status" value="1"/>
</dbReference>
<gene>
    <name evidence="2" type="ORF">Q31a_30520</name>
</gene>
<accession>A0A518G815</accession>
<keyword evidence="2" id="KW-0378">Hydrolase</keyword>
<dbReference type="AlphaFoldDB" id="A0A518G815"/>
<dbReference type="SMART" id="SM00471">
    <property type="entry name" value="HDc"/>
    <property type="match status" value="1"/>
</dbReference>
<protein>
    <submittedName>
        <fullName evidence="2">Putative hydrolase</fullName>
    </submittedName>
</protein>
<dbReference type="PANTHER" id="PTHR33594:SF1">
    <property type="entry name" value="HD_PDEASE DOMAIN-CONTAINING PROTEIN"/>
    <property type="match status" value="1"/>
</dbReference>
<sequence length="219" mass="24169">MSPQQQQRWTDTTAAIAAERMQGQQAGHGFDHVSRVLRTARQIQTETGGSRLVVDLAALLHDVGDAKFHDGLERSAEFSREILSAQGVPQEIVEHVTHIVDNISFRKGVPADQLSLEGKIVQDADRLDALGAIGIVRTIEYGAAKGQPFYLPSQRDAASPTAPTGVGHFHEKLFKLRALLNTEPARIIALQREEFMRSFLDQFFLECDGEVSRVPDTSL</sequence>
<dbReference type="Pfam" id="PF01966">
    <property type="entry name" value="HD"/>
    <property type="match status" value="1"/>
</dbReference>
<name>A0A518G815_9BACT</name>
<reference evidence="2 3" key="1">
    <citation type="submission" date="2019-02" db="EMBL/GenBank/DDBJ databases">
        <title>Deep-cultivation of Planctomycetes and their phenomic and genomic characterization uncovers novel biology.</title>
        <authorList>
            <person name="Wiegand S."/>
            <person name="Jogler M."/>
            <person name="Boedeker C."/>
            <person name="Pinto D."/>
            <person name="Vollmers J."/>
            <person name="Rivas-Marin E."/>
            <person name="Kohn T."/>
            <person name="Peeters S.H."/>
            <person name="Heuer A."/>
            <person name="Rast P."/>
            <person name="Oberbeckmann S."/>
            <person name="Bunk B."/>
            <person name="Jeske O."/>
            <person name="Meyerdierks A."/>
            <person name="Storesund J.E."/>
            <person name="Kallscheuer N."/>
            <person name="Luecker S."/>
            <person name="Lage O.M."/>
            <person name="Pohl T."/>
            <person name="Merkel B.J."/>
            <person name="Hornburger P."/>
            <person name="Mueller R.-W."/>
            <person name="Bruemmer F."/>
            <person name="Labrenz M."/>
            <person name="Spormann A.M."/>
            <person name="Op den Camp H."/>
            <person name="Overmann J."/>
            <person name="Amann R."/>
            <person name="Jetten M.S.M."/>
            <person name="Mascher T."/>
            <person name="Medema M.H."/>
            <person name="Devos D.P."/>
            <person name="Kaster A.-K."/>
            <person name="Ovreas L."/>
            <person name="Rohde M."/>
            <person name="Galperin M.Y."/>
            <person name="Jogler C."/>
        </authorList>
    </citation>
    <scope>NUCLEOTIDE SEQUENCE [LARGE SCALE GENOMIC DNA]</scope>
    <source>
        <strain evidence="2 3">Q31a</strain>
    </source>
</reference>
<dbReference type="GO" id="GO:0016787">
    <property type="term" value="F:hydrolase activity"/>
    <property type="evidence" value="ECO:0007669"/>
    <property type="project" value="UniProtKB-KW"/>
</dbReference>
<evidence type="ECO:0000313" key="2">
    <source>
        <dbReference type="EMBL" id="QDV24731.1"/>
    </source>
</evidence>